<dbReference type="EMBL" id="VXLC01000017">
    <property type="protein sequence ID" value="KAA8884882.1"/>
    <property type="molecule type" value="Genomic_DNA"/>
</dbReference>
<protein>
    <submittedName>
        <fullName evidence="1">Uncharacterized protein</fullName>
    </submittedName>
</protein>
<dbReference type="Proteomes" id="UP000323876">
    <property type="component" value="Unassembled WGS sequence"/>
</dbReference>
<evidence type="ECO:0000313" key="1">
    <source>
        <dbReference type="EMBL" id="KAA8884882.1"/>
    </source>
</evidence>
<accession>A0A5N0E629</accession>
<keyword evidence="2" id="KW-1185">Reference proteome</keyword>
<dbReference type="RefSeq" id="WP_150405723.1">
    <property type="nucleotide sequence ID" value="NZ_VXLC01000017.1"/>
</dbReference>
<dbReference type="OrthoDB" id="4557197at2"/>
<evidence type="ECO:0000313" key="2">
    <source>
        <dbReference type="Proteomes" id="UP000323876"/>
    </source>
</evidence>
<name>A0A5N0E629_9NOCA</name>
<comment type="caution">
    <text evidence="1">The sequence shown here is derived from an EMBL/GenBank/DDBJ whole genome shotgun (WGS) entry which is preliminary data.</text>
</comment>
<dbReference type="AlphaFoldDB" id="A0A5N0E629"/>
<proteinExistence type="predicted"/>
<organism evidence="1 2">
    <name type="scientific">Nocardia colli</name>
    <dbReference type="NCBI Taxonomy" id="2545717"/>
    <lineage>
        <taxon>Bacteria</taxon>
        <taxon>Bacillati</taxon>
        <taxon>Actinomycetota</taxon>
        <taxon>Actinomycetes</taxon>
        <taxon>Mycobacteriales</taxon>
        <taxon>Nocardiaceae</taxon>
        <taxon>Nocardia</taxon>
    </lineage>
</organism>
<reference evidence="1 2" key="1">
    <citation type="submission" date="2019-09" db="EMBL/GenBank/DDBJ databases">
        <authorList>
            <person name="Wang X."/>
        </authorList>
    </citation>
    <scope>NUCLEOTIDE SEQUENCE [LARGE SCALE GENOMIC DNA]</scope>
    <source>
        <strain evidence="1 2">CICC 11023</strain>
    </source>
</reference>
<sequence>MASSAAAAGFAIPGLAGATISPPSSATLQVAGETLTATPTRISTDLAGGTVQCTLLVDGNPAQNTLSPRQPAPADFTLTRRLAEGEHLALTYCADFPADSDTPSSYPTLACAKVTVPVGLVEQLPNDACFLTNS</sequence>
<gene>
    <name evidence="1" type="ORF">F3087_31425</name>
</gene>